<keyword evidence="2" id="KW-1185">Reference proteome</keyword>
<reference evidence="1 2" key="1">
    <citation type="journal article" date="2014" name="PLoS ONE">
        <title>Global Analysis of Gene Expression Profiles in Physic Nut (Jatropha curcas L.) Seedlings Exposed to Salt Stress.</title>
        <authorList>
            <person name="Zhang L."/>
            <person name="Zhang C."/>
            <person name="Wu P."/>
            <person name="Chen Y."/>
            <person name="Li M."/>
            <person name="Jiang H."/>
            <person name="Wu G."/>
        </authorList>
    </citation>
    <scope>NUCLEOTIDE SEQUENCE [LARGE SCALE GENOMIC DNA]</scope>
    <source>
        <strain evidence="2">cv. GZQX0401</strain>
        <tissue evidence="1">Young leaves</tissue>
    </source>
</reference>
<evidence type="ECO:0000313" key="1">
    <source>
        <dbReference type="EMBL" id="KDP30020.1"/>
    </source>
</evidence>
<dbReference type="AlphaFoldDB" id="A0A067KCQ3"/>
<sequence>MVHFGRLSFGWEMRMSCPIVVVGDFNGCVPSLKGLGAPPGKTWSGDAPLWEVVIEDMKIDELCHSGCRRLQWVCAFFKGLRCATWDDLICSTLGGCPLDGFLL</sequence>
<proteinExistence type="predicted"/>
<dbReference type="EMBL" id="KK914718">
    <property type="protein sequence ID" value="KDP30020.1"/>
    <property type="molecule type" value="Genomic_DNA"/>
</dbReference>
<organism evidence="1 2">
    <name type="scientific">Jatropha curcas</name>
    <name type="common">Barbados nut</name>
    <dbReference type="NCBI Taxonomy" id="180498"/>
    <lineage>
        <taxon>Eukaryota</taxon>
        <taxon>Viridiplantae</taxon>
        <taxon>Streptophyta</taxon>
        <taxon>Embryophyta</taxon>
        <taxon>Tracheophyta</taxon>
        <taxon>Spermatophyta</taxon>
        <taxon>Magnoliopsida</taxon>
        <taxon>eudicotyledons</taxon>
        <taxon>Gunneridae</taxon>
        <taxon>Pentapetalae</taxon>
        <taxon>rosids</taxon>
        <taxon>fabids</taxon>
        <taxon>Malpighiales</taxon>
        <taxon>Euphorbiaceae</taxon>
        <taxon>Crotonoideae</taxon>
        <taxon>Jatropheae</taxon>
        <taxon>Jatropha</taxon>
    </lineage>
</organism>
<name>A0A067KCQ3_JATCU</name>
<evidence type="ECO:0000313" key="2">
    <source>
        <dbReference type="Proteomes" id="UP000027138"/>
    </source>
</evidence>
<dbReference type="Proteomes" id="UP000027138">
    <property type="component" value="Unassembled WGS sequence"/>
</dbReference>
<protein>
    <submittedName>
        <fullName evidence="1">Uncharacterized protein</fullName>
    </submittedName>
</protein>
<gene>
    <name evidence="1" type="ORF">JCGZ_18592</name>
</gene>
<accession>A0A067KCQ3</accession>